<organism evidence="10 11">
    <name type="scientific">Paraconexibacter algicola</name>
    <dbReference type="NCBI Taxonomy" id="2133960"/>
    <lineage>
        <taxon>Bacteria</taxon>
        <taxon>Bacillati</taxon>
        <taxon>Actinomycetota</taxon>
        <taxon>Thermoleophilia</taxon>
        <taxon>Solirubrobacterales</taxon>
        <taxon>Paraconexibacteraceae</taxon>
        <taxon>Paraconexibacter</taxon>
    </lineage>
</organism>
<accession>A0A2T4UFA2</accession>
<sequence length="563" mass="58208">MPGPTRQRGGTLTVLALFAMVLGPAPTATASTATGRVLVTLDRPAGSAEGPRATAAAVRALTARAGARATGIAVPHLDTVVVRPPAGVGPAAFASRLRALPGVAHAEAEQRHTPRFVPDDPALVTPEPRASPDTPLQWWVARTGLFAAWDVTRGEGARVAVIDTGVDAAHPDFAGRIIDAVDLDDRGGGDARTDETGHGTHVASMACAAGDDGIGITGAGLGCRMLVYKSDLSDSSIARAIVAAADAGAHAITMSFGTDGRQPAARVLVEALRYAVDQGAVPVAAAADEPVQEQGDPSNVLQPTGTGPDITQGLGLSVTAANFVDERASFAGFGSQISLAAYGAFNVSGGPRGLFGAFPGQTTELERGGLFDAGCSCRATLNGDDRYAYLQGTSMATPIVAAVAALVRDLNPDLSVAEVVRLLKETARRPAGTGWTAELGWGIVDAGAAVTAARALDRAAPTSRLRRPGRPRDGRLTLRWTSADRAPARLTASGVARVELWRSANGRPARRIASSRTGSARVRVARGSRYAFYTVAVDRAGNREAPPPRPDTRVRVPAREPRR</sequence>
<feature type="active site" description="Charge relay system" evidence="5">
    <location>
        <position position="163"/>
    </location>
</feature>
<comment type="caution">
    <text evidence="10">The sequence shown here is derived from an EMBL/GenBank/DDBJ whole genome shotgun (WGS) entry which is preliminary data.</text>
</comment>
<keyword evidence="4 5" id="KW-0720">Serine protease</keyword>
<dbReference type="GO" id="GO:0004252">
    <property type="term" value="F:serine-type endopeptidase activity"/>
    <property type="evidence" value="ECO:0007669"/>
    <property type="project" value="UniProtKB-UniRule"/>
</dbReference>
<feature type="chain" id="PRO_5015672619" description="Peptidase S8/S53 domain-containing protein" evidence="8">
    <location>
        <begin position="31"/>
        <end position="563"/>
    </location>
</feature>
<reference evidence="10 11" key="1">
    <citation type="submission" date="2018-03" db="EMBL/GenBank/DDBJ databases">
        <title>Aquarubrobacter algicola gen. nov., sp. nov., a novel actinobacterium isolated from shallow eutrophic lake during the end of cyanobacterial harmful algal blooms.</title>
        <authorList>
            <person name="Chun S.J."/>
        </authorList>
    </citation>
    <scope>NUCLEOTIDE SEQUENCE [LARGE SCALE GENOMIC DNA]</scope>
    <source>
        <strain evidence="10 11">Seoho-28</strain>
    </source>
</reference>
<dbReference type="AlphaFoldDB" id="A0A2T4UFA2"/>
<keyword evidence="3 5" id="KW-0378">Hydrolase</keyword>
<evidence type="ECO:0000256" key="8">
    <source>
        <dbReference type="SAM" id="SignalP"/>
    </source>
</evidence>
<evidence type="ECO:0000259" key="9">
    <source>
        <dbReference type="Pfam" id="PF00082"/>
    </source>
</evidence>
<evidence type="ECO:0000256" key="6">
    <source>
        <dbReference type="RuleBase" id="RU003355"/>
    </source>
</evidence>
<feature type="active site" description="Charge relay system" evidence="5">
    <location>
        <position position="394"/>
    </location>
</feature>
<gene>
    <name evidence="10" type="ORF">C7Y72_15730</name>
</gene>
<comment type="similarity">
    <text evidence="1 5 6">Belongs to the peptidase S8 family.</text>
</comment>
<dbReference type="InterPro" id="IPR000209">
    <property type="entry name" value="Peptidase_S8/S53_dom"/>
</dbReference>
<feature type="region of interest" description="Disordered" evidence="7">
    <location>
        <begin position="538"/>
        <end position="563"/>
    </location>
</feature>
<keyword evidence="2 5" id="KW-0645">Protease</keyword>
<feature type="signal peptide" evidence="8">
    <location>
        <begin position="1"/>
        <end position="30"/>
    </location>
</feature>
<dbReference type="RefSeq" id="WP_107570131.1">
    <property type="nucleotide sequence ID" value="NZ_PYYB01000002.1"/>
</dbReference>
<dbReference type="PROSITE" id="PS51892">
    <property type="entry name" value="SUBTILASE"/>
    <property type="match status" value="1"/>
</dbReference>
<dbReference type="Pfam" id="PF00082">
    <property type="entry name" value="Peptidase_S8"/>
    <property type="match status" value="1"/>
</dbReference>
<name>A0A2T4UFA2_9ACTN</name>
<protein>
    <recommendedName>
        <fullName evidence="9">Peptidase S8/S53 domain-containing protein</fullName>
    </recommendedName>
</protein>
<keyword evidence="8" id="KW-0732">Signal</keyword>
<dbReference type="GO" id="GO:0006508">
    <property type="term" value="P:proteolysis"/>
    <property type="evidence" value="ECO:0007669"/>
    <property type="project" value="UniProtKB-KW"/>
</dbReference>
<dbReference type="PROSITE" id="PS00138">
    <property type="entry name" value="SUBTILASE_SER"/>
    <property type="match status" value="1"/>
</dbReference>
<evidence type="ECO:0000256" key="4">
    <source>
        <dbReference type="ARBA" id="ARBA00022825"/>
    </source>
</evidence>
<dbReference type="Proteomes" id="UP000240739">
    <property type="component" value="Unassembled WGS sequence"/>
</dbReference>
<dbReference type="InterPro" id="IPR036852">
    <property type="entry name" value="Peptidase_S8/S53_dom_sf"/>
</dbReference>
<feature type="compositionally biased region" description="Basic and acidic residues" evidence="7">
    <location>
        <begin position="550"/>
        <end position="563"/>
    </location>
</feature>
<dbReference type="InterPro" id="IPR015500">
    <property type="entry name" value="Peptidase_S8_subtilisin-rel"/>
</dbReference>
<evidence type="ECO:0000256" key="3">
    <source>
        <dbReference type="ARBA" id="ARBA00022801"/>
    </source>
</evidence>
<proteinExistence type="inferred from homology"/>
<feature type="domain" description="Peptidase S8/S53" evidence="9">
    <location>
        <begin position="154"/>
        <end position="442"/>
    </location>
</feature>
<dbReference type="InterPro" id="IPR022398">
    <property type="entry name" value="Peptidase_S8_His-AS"/>
</dbReference>
<evidence type="ECO:0000256" key="2">
    <source>
        <dbReference type="ARBA" id="ARBA00022670"/>
    </source>
</evidence>
<dbReference type="InterPro" id="IPR023828">
    <property type="entry name" value="Peptidase_S8_Ser-AS"/>
</dbReference>
<feature type="active site" description="Charge relay system" evidence="5">
    <location>
        <position position="198"/>
    </location>
</feature>
<dbReference type="PANTHER" id="PTHR43806">
    <property type="entry name" value="PEPTIDASE S8"/>
    <property type="match status" value="1"/>
</dbReference>
<evidence type="ECO:0000256" key="5">
    <source>
        <dbReference type="PROSITE-ProRule" id="PRU01240"/>
    </source>
</evidence>
<dbReference type="OrthoDB" id="9798386at2"/>
<dbReference type="PROSITE" id="PS00136">
    <property type="entry name" value="SUBTILASE_ASP"/>
    <property type="match status" value="1"/>
</dbReference>
<evidence type="ECO:0000256" key="1">
    <source>
        <dbReference type="ARBA" id="ARBA00011073"/>
    </source>
</evidence>
<dbReference type="Gene3D" id="3.40.50.200">
    <property type="entry name" value="Peptidase S8/S53 domain"/>
    <property type="match status" value="1"/>
</dbReference>
<evidence type="ECO:0000313" key="10">
    <source>
        <dbReference type="EMBL" id="PTL56412.1"/>
    </source>
</evidence>
<dbReference type="PRINTS" id="PR00723">
    <property type="entry name" value="SUBTILISIN"/>
</dbReference>
<dbReference type="InterPro" id="IPR023827">
    <property type="entry name" value="Peptidase_S8_Asp-AS"/>
</dbReference>
<evidence type="ECO:0000313" key="11">
    <source>
        <dbReference type="Proteomes" id="UP000240739"/>
    </source>
</evidence>
<dbReference type="SUPFAM" id="SSF52743">
    <property type="entry name" value="Subtilisin-like"/>
    <property type="match status" value="1"/>
</dbReference>
<dbReference type="EMBL" id="PYYB01000002">
    <property type="protein sequence ID" value="PTL56412.1"/>
    <property type="molecule type" value="Genomic_DNA"/>
</dbReference>
<dbReference type="PANTHER" id="PTHR43806:SF11">
    <property type="entry name" value="CEREVISIN-RELATED"/>
    <property type="match status" value="1"/>
</dbReference>
<dbReference type="PROSITE" id="PS00137">
    <property type="entry name" value="SUBTILASE_HIS"/>
    <property type="match status" value="1"/>
</dbReference>
<keyword evidence="11" id="KW-1185">Reference proteome</keyword>
<evidence type="ECO:0000256" key="7">
    <source>
        <dbReference type="SAM" id="MobiDB-lite"/>
    </source>
</evidence>
<dbReference type="InterPro" id="IPR050131">
    <property type="entry name" value="Peptidase_S8_subtilisin-like"/>
</dbReference>